<dbReference type="eggNOG" id="COG0620">
    <property type="taxonomic scope" value="Bacteria"/>
</dbReference>
<dbReference type="GO" id="GO:0009086">
    <property type="term" value="P:methionine biosynthetic process"/>
    <property type="evidence" value="ECO:0007669"/>
    <property type="project" value="InterPro"/>
</dbReference>
<dbReference type="GO" id="GO:0008270">
    <property type="term" value="F:zinc ion binding"/>
    <property type="evidence" value="ECO:0007669"/>
    <property type="project" value="InterPro"/>
</dbReference>
<evidence type="ECO:0000313" key="3">
    <source>
        <dbReference type="Proteomes" id="UP000014136"/>
    </source>
</evidence>
<dbReference type="EMBL" id="AHYT01000005">
    <property type="protein sequence ID" value="EOT28913.1"/>
    <property type="molecule type" value="Genomic_DNA"/>
</dbReference>
<dbReference type="Pfam" id="PF01717">
    <property type="entry name" value="Meth_synt_2"/>
    <property type="match status" value="1"/>
</dbReference>
<dbReference type="STRING" id="41997.RV16_GL001682"/>
<accession>S0NJ43</accession>
<organism evidence="2 3">
    <name type="scientific">Enterococcus saccharolyticus subsp. saccharolyticus ATCC 43076</name>
    <dbReference type="NCBI Taxonomy" id="1139996"/>
    <lineage>
        <taxon>Bacteria</taxon>
        <taxon>Bacillati</taxon>
        <taxon>Bacillota</taxon>
        <taxon>Bacilli</taxon>
        <taxon>Lactobacillales</taxon>
        <taxon>Enterococcaceae</taxon>
        <taxon>Enterococcus</taxon>
    </lineage>
</organism>
<dbReference type="Proteomes" id="UP000014136">
    <property type="component" value="Unassembled WGS sequence"/>
</dbReference>
<dbReference type="HOGENOM" id="CLU_058877_2_1_9"/>
<dbReference type="InterPro" id="IPR002629">
    <property type="entry name" value="Met_Synth_C/arc"/>
</dbReference>
<reference evidence="2 3" key="1">
    <citation type="submission" date="2013-03" db="EMBL/GenBank/DDBJ databases">
        <title>The Genome Sequence of Enterococcus saccharolyticus ATCC_43076 (Illumina only assembly).</title>
        <authorList>
            <consortium name="The Broad Institute Genomics Platform"/>
            <consortium name="The Broad Institute Genome Sequencing Center for Infectious Disease"/>
            <person name="Earl A."/>
            <person name="Russ C."/>
            <person name="Gilmore M."/>
            <person name="Surin D."/>
            <person name="Walker B."/>
            <person name="Young S."/>
            <person name="Zeng Q."/>
            <person name="Gargeya S."/>
            <person name="Fitzgerald M."/>
            <person name="Haas B."/>
            <person name="Abouelleil A."/>
            <person name="Allen A.W."/>
            <person name="Alvarado L."/>
            <person name="Arachchi H.M."/>
            <person name="Berlin A.M."/>
            <person name="Chapman S.B."/>
            <person name="Gainer-Dewar J."/>
            <person name="Goldberg J."/>
            <person name="Griggs A."/>
            <person name="Gujja S."/>
            <person name="Hansen M."/>
            <person name="Howarth C."/>
            <person name="Imamovic A."/>
            <person name="Ireland A."/>
            <person name="Larimer J."/>
            <person name="McCowan C."/>
            <person name="Murphy C."/>
            <person name="Pearson M."/>
            <person name="Poon T.W."/>
            <person name="Priest M."/>
            <person name="Roberts A."/>
            <person name="Saif S."/>
            <person name="Shea T."/>
            <person name="Sisk P."/>
            <person name="Sykes S."/>
            <person name="Wortman J."/>
            <person name="Nusbaum C."/>
            <person name="Birren B."/>
        </authorList>
    </citation>
    <scope>NUCLEOTIDE SEQUENCE [LARGE SCALE GENOMIC DNA]</scope>
    <source>
        <strain evidence="2 3">ATCC 43076</strain>
    </source>
</reference>
<dbReference type="PATRIC" id="fig|1139996.3.peg.1416"/>
<name>S0NJ43_9ENTE</name>
<proteinExistence type="predicted"/>
<dbReference type="AlphaFoldDB" id="S0NJ43"/>
<comment type="caution">
    <text evidence="2">The sequence shown here is derived from an EMBL/GenBank/DDBJ whole genome shotgun (WGS) entry which is preliminary data.</text>
</comment>
<dbReference type="PANTHER" id="PTHR43844">
    <property type="entry name" value="METHIONINE SYNTHASE"/>
    <property type="match status" value="1"/>
</dbReference>
<evidence type="ECO:0000313" key="2">
    <source>
        <dbReference type="EMBL" id="EOT28913.1"/>
    </source>
</evidence>
<keyword evidence="3" id="KW-1185">Reference proteome</keyword>
<protein>
    <recommendedName>
        <fullName evidence="1">Cobalamin-independent methionine synthase MetE C-terminal/archaeal domain-containing protein</fullName>
    </recommendedName>
</protein>
<dbReference type="Gene3D" id="3.20.20.210">
    <property type="match status" value="1"/>
</dbReference>
<sequence>MNSLFQVPVDAFFLEFDSDRNGGFEPLAAIQHQQVVLGLITTKTGELENKETIIKRIQEATTYIPLERLCLSTQCGFASTEDEQWQKIQLVNEIAREVWGVA</sequence>
<dbReference type="GO" id="GO:0003871">
    <property type="term" value="F:5-methyltetrahydropteroyltriglutamate-homocysteine S-methyltransferase activity"/>
    <property type="evidence" value="ECO:0007669"/>
    <property type="project" value="InterPro"/>
</dbReference>
<evidence type="ECO:0000259" key="1">
    <source>
        <dbReference type="Pfam" id="PF01717"/>
    </source>
</evidence>
<feature type="domain" description="Cobalamin-independent methionine synthase MetE C-terminal/archaeal" evidence="1">
    <location>
        <begin position="2"/>
        <end position="93"/>
    </location>
</feature>
<dbReference type="InterPro" id="IPR038071">
    <property type="entry name" value="UROD/MetE-like_sf"/>
</dbReference>
<dbReference type="SUPFAM" id="SSF51726">
    <property type="entry name" value="UROD/MetE-like"/>
    <property type="match status" value="1"/>
</dbReference>
<gene>
    <name evidence="2" type="ORF">OMQ_01435</name>
</gene>
<dbReference type="PANTHER" id="PTHR43844:SF1">
    <property type="entry name" value="METHIONINE SYNTHASE"/>
    <property type="match status" value="1"/>
</dbReference>